<dbReference type="PROSITE" id="PS50931">
    <property type="entry name" value="HTH_LYSR"/>
    <property type="match status" value="1"/>
</dbReference>
<sequence length="308" mass="33263">MLRKVPPLEMVEMFVVAARTSSFRAAARSMALSPSAVSRRIAGLEQSLGIELFNRCGQSVTLNAAGRRYLDLIEPAISAIRNAGRTIAGEGVAALRIAASDSLASCWLDPRIAAARLHCGVDIEIMVSRDPAALKAGESDLAIWGGLGEISGLGSDVLFEVDALPVASPNAIERRQTPMPEEALARLSLLGVGSPAGLWERWFALGGYRPPALTVRELPSVRKAYETAATGLGATLAVPLLSEQALSDNQLVPIARRRRIGEAYRLYRADRPATTLQRRFVDWLHGELDTSILHFDRFSEAFPPTCAH</sequence>
<evidence type="ECO:0000256" key="4">
    <source>
        <dbReference type="ARBA" id="ARBA00023163"/>
    </source>
</evidence>
<dbReference type="Pfam" id="PF03466">
    <property type="entry name" value="LysR_substrate"/>
    <property type="match status" value="1"/>
</dbReference>
<dbReference type="AlphaFoldDB" id="A0A285QBY7"/>
<keyword evidence="3" id="KW-0238">DNA-binding</keyword>
<dbReference type="SUPFAM" id="SSF53850">
    <property type="entry name" value="Periplasmic binding protein-like II"/>
    <property type="match status" value="1"/>
</dbReference>
<comment type="similarity">
    <text evidence="1">Belongs to the LysR transcriptional regulatory family.</text>
</comment>
<reference evidence="6 7" key="1">
    <citation type="submission" date="2017-07" db="EMBL/GenBank/DDBJ databases">
        <authorList>
            <person name="Sun Z.S."/>
            <person name="Albrecht U."/>
            <person name="Echele G."/>
            <person name="Lee C.C."/>
        </authorList>
    </citation>
    <scope>NUCLEOTIDE SEQUENCE [LARGE SCALE GENOMIC DNA]</scope>
    <source>
        <strain evidence="6 7">CGMCC 1.12672</strain>
    </source>
</reference>
<dbReference type="GO" id="GO:0003700">
    <property type="term" value="F:DNA-binding transcription factor activity"/>
    <property type="evidence" value="ECO:0007669"/>
    <property type="project" value="InterPro"/>
</dbReference>
<keyword evidence="2" id="KW-0805">Transcription regulation</keyword>
<keyword evidence="7" id="KW-1185">Reference proteome</keyword>
<protein>
    <submittedName>
        <fullName evidence="6">LysR family transcriptional regulator, glycine cleavage system transcriptional activator</fullName>
    </submittedName>
</protein>
<accession>A0A285QBY7</accession>
<dbReference type="PANTHER" id="PTHR30537:SF79">
    <property type="entry name" value="TRANSCRIPTIONAL REGULATOR-RELATED"/>
    <property type="match status" value="1"/>
</dbReference>
<gene>
    <name evidence="6" type="ORF">SAMN06297144_0556</name>
</gene>
<name>A0A285QBY7_9SPHN</name>
<dbReference type="InterPro" id="IPR058163">
    <property type="entry name" value="LysR-type_TF_proteobact-type"/>
</dbReference>
<dbReference type="PRINTS" id="PR00039">
    <property type="entry name" value="HTHLYSR"/>
</dbReference>
<dbReference type="GO" id="GO:0006351">
    <property type="term" value="P:DNA-templated transcription"/>
    <property type="evidence" value="ECO:0007669"/>
    <property type="project" value="TreeGrafter"/>
</dbReference>
<feature type="domain" description="HTH lysR-type" evidence="5">
    <location>
        <begin position="6"/>
        <end position="63"/>
    </location>
</feature>
<dbReference type="OrthoDB" id="9813056at2"/>
<dbReference type="Proteomes" id="UP000219494">
    <property type="component" value="Unassembled WGS sequence"/>
</dbReference>
<keyword evidence="4" id="KW-0804">Transcription</keyword>
<evidence type="ECO:0000313" key="7">
    <source>
        <dbReference type="Proteomes" id="UP000219494"/>
    </source>
</evidence>
<dbReference type="Gene3D" id="3.40.190.10">
    <property type="entry name" value="Periplasmic binding protein-like II"/>
    <property type="match status" value="2"/>
</dbReference>
<organism evidence="6 7">
    <name type="scientific">Sphingomonas guangdongensis</name>
    <dbReference type="NCBI Taxonomy" id="1141890"/>
    <lineage>
        <taxon>Bacteria</taxon>
        <taxon>Pseudomonadati</taxon>
        <taxon>Pseudomonadota</taxon>
        <taxon>Alphaproteobacteria</taxon>
        <taxon>Sphingomonadales</taxon>
        <taxon>Sphingomonadaceae</taxon>
        <taxon>Sphingomonas</taxon>
    </lineage>
</organism>
<dbReference type="PANTHER" id="PTHR30537">
    <property type="entry name" value="HTH-TYPE TRANSCRIPTIONAL REGULATOR"/>
    <property type="match status" value="1"/>
</dbReference>
<dbReference type="GO" id="GO:0043565">
    <property type="term" value="F:sequence-specific DNA binding"/>
    <property type="evidence" value="ECO:0007669"/>
    <property type="project" value="TreeGrafter"/>
</dbReference>
<dbReference type="EMBL" id="OBMI01000001">
    <property type="protein sequence ID" value="SOB79450.1"/>
    <property type="molecule type" value="Genomic_DNA"/>
</dbReference>
<dbReference type="InterPro" id="IPR036388">
    <property type="entry name" value="WH-like_DNA-bd_sf"/>
</dbReference>
<dbReference type="RefSeq" id="WP_097062454.1">
    <property type="nucleotide sequence ID" value="NZ_OBMI01000001.1"/>
</dbReference>
<dbReference type="InterPro" id="IPR005119">
    <property type="entry name" value="LysR_subst-bd"/>
</dbReference>
<dbReference type="InterPro" id="IPR000847">
    <property type="entry name" value="LysR_HTH_N"/>
</dbReference>
<evidence type="ECO:0000256" key="1">
    <source>
        <dbReference type="ARBA" id="ARBA00009437"/>
    </source>
</evidence>
<dbReference type="SUPFAM" id="SSF46785">
    <property type="entry name" value="Winged helix' DNA-binding domain"/>
    <property type="match status" value="1"/>
</dbReference>
<evidence type="ECO:0000256" key="2">
    <source>
        <dbReference type="ARBA" id="ARBA00023015"/>
    </source>
</evidence>
<evidence type="ECO:0000259" key="5">
    <source>
        <dbReference type="PROSITE" id="PS50931"/>
    </source>
</evidence>
<evidence type="ECO:0000313" key="6">
    <source>
        <dbReference type="EMBL" id="SOB79450.1"/>
    </source>
</evidence>
<dbReference type="Pfam" id="PF00126">
    <property type="entry name" value="HTH_1"/>
    <property type="match status" value="1"/>
</dbReference>
<dbReference type="Gene3D" id="1.10.10.10">
    <property type="entry name" value="Winged helix-like DNA-binding domain superfamily/Winged helix DNA-binding domain"/>
    <property type="match status" value="1"/>
</dbReference>
<proteinExistence type="inferred from homology"/>
<evidence type="ECO:0000256" key="3">
    <source>
        <dbReference type="ARBA" id="ARBA00023125"/>
    </source>
</evidence>
<dbReference type="InterPro" id="IPR036390">
    <property type="entry name" value="WH_DNA-bd_sf"/>
</dbReference>